<dbReference type="InterPro" id="IPR029063">
    <property type="entry name" value="SAM-dependent_MTases_sf"/>
</dbReference>
<dbReference type="AlphaFoldDB" id="G3IR80"/>
<keyword evidence="4 7" id="KW-0489">Methyltransferase</keyword>
<dbReference type="HOGENOM" id="CLU_055432_2_0_6"/>
<evidence type="ECO:0000256" key="7">
    <source>
        <dbReference type="HAMAP-Rule" id="MF_00090"/>
    </source>
</evidence>
<comment type="catalytic activity">
    <reaction evidence="7">
        <text>[protein]-L-isoaspartate + S-adenosyl-L-methionine = [protein]-L-isoaspartate alpha-methyl ester + S-adenosyl-L-homocysteine</text>
        <dbReference type="Rhea" id="RHEA:12705"/>
        <dbReference type="Rhea" id="RHEA-COMP:12143"/>
        <dbReference type="Rhea" id="RHEA-COMP:12144"/>
        <dbReference type="ChEBI" id="CHEBI:57856"/>
        <dbReference type="ChEBI" id="CHEBI:59789"/>
        <dbReference type="ChEBI" id="CHEBI:90596"/>
        <dbReference type="ChEBI" id="CHEBI:90598"/>
        <dbReference type="EC" id="2.1.1.77"/>
    </reaction>
</comment>
<dbReference type="GO" id="GO:0032259">
    <property type="term" value="P:methylation"/>
    <property type="evidence" value="ECO:0007669"/>
    <property type="project" value="UniProtKB-KW"/>
</dbReference>
<evidence type="ECO:0000313" key="8">
    <source>
        <dbReference type="EMBL" id="EGW23727.1"/>
    </source>
</evidence>
<dbReference type="GO" id="GO:0005737">
    <property type="term" value="C:cytoplasm"/>
    <property type="evidence" value="ECO:0007669"/>
    <property type="project" value="UniProtKB-SubCell"/>
</dbReference>
<evidence type="ECO:0000256" key="5">
    <source>
        <dbReference type="ARBA" id="ARBA00022679"/>
    </source>
</evidence>
<dbReference type="SUPFAM" id="SSF53335">
    <property type="entry name" value="S-adenosyl-L-methionine-dependent methyltransferases"/>
    <property type="match status" value="1"/>
</dbReference>
<dbReference type="Gene3D" id="3.40.50.150">
    <property type="entry name" value="Vaccinia Virus protein VP39"/>
    <property type="match status" value="1"/>
</dbReference>
<dbReference type="GO" id="GO:0004719">
    <property type="term" value="F:protein-L-isoaspartate (D-aspartate) O-methyltransferase activity"/>
    <property type="evidence" value="ECO:0007669"/>
    <property type="project" value="UniProtKB-UniRule"/>
</dbReference>
<gene>
    <name evidence="7" type="primary">pcm</name>
    <name evidence="8" type="ORF">Mettu_2589</name>
</gene>
<evidence type="ECO:0000313" key="9">
    <source>
        <dbReference type="Proteomes" id="UP000004664"/>
    </source>
</evidence>
<organism evidence="8 9">
    <name type="scientific">Methylobacter tundripaludum (strain ATCC BAA-1195 / DSM 17260 / SV96)</name>
    <dbReference type="NCBI Taxonomy" id="697282"/>
    <lineage>
        <taxon>Bacteria</taxon>
        <taxon>Pseudomonadati</taxon>
        <taxon>Pseudomonadota</taxon>
        <taxon>Gammaproteobacteria</taxon>
        <taxon>Methylococcales</taxon>
        <taxon>Methylococcaceae</taxon>
        <taxon>Methylobacter</taxon>
    </lineage>
</organism>
<sequence length="220" mass="24490">MIQSLQGIGMTSSRTRERMINRLMEQGIRSNKILDVIRNTPRHIFMDEALASRAYEDTALPIGYNQTISQPYIVAKMTELLLASSGRLEKVLEIGTGCGYQTAILAQLVNHVYSVERIAPLQKKAKDRLWGLKLKNVSYLHSDGGWGWQDHAPYDGILVAAAPPEIPEMLLQQMAVGGVMVIPIGKGSSQQLQRVTRTEGGYEVERLEPVVFVPFLSGRK</sequence>
<dbReference type="FunFam" id="3.40.50.150:FF:000010">
    <property type="entry name" value="Protein-L-isoaspartate O-methyltransferase"/>
    <property type="match status" value="1"/>
</dbReference>
<dbReference type="PROSITE" id="PS01279">
    <property type="entry name" value="PCMT"/>
    <property type="match status" value="1"/>
</dbReference>
<dbReference type="EC" id="2.1.1.77" evidence="7"/>
<dbReference type="OrthoDB" id="9810066at2"/>
<keyword evidence="5 7" id="KW-0808">Transferase</keyword>
<dbReference type="eggNOG" id="COG2518">
    <property type="taxonomic scope" value="Bacteria"/>
</dbReference>
<keyword evidence="6 7" id="KW-0949">S-adenosyl-L-methionine</keyword>
<accession>G3IR80</accession>
<evidence type="ECO:0000256" key="6">
    <source>
        <dbReference type="ARBA" id="ARBA00022691"/>
    </source>
</evidence>
<dbReference type="InterPro" id="IPR000682">
    <property type="entry name" value="PCMT"/>
</dbReference>
<evidence type="ECO:0000256" key="1">
    <source>
        <dbReference type="ARBA" id="ARBA00004496"/>
    </source>
</evidence>
<comment type="function">
    <text evidence="7">Catalyzes the methyl esterification of L-isoaspartyl residues in peptides and proteins that result from spontaneous decomposition of normal L-aspartyl and L-asparaginyl residues. It plays a role in the repair and/or degradation of damaged proteins.</text>
</comment>
<name>G3IR80_METTV</name>
<comment type="similarity">
    <text evidence="2 7">Belongs to the methyltransferase superfamily. L-isoaspartyl/D-aspartyl protein methyltransferase family.</text>
</comment>
<dbReference type="Pfam" id="PF01135">
    <property type="entry name" value="PCMT"/>
    <property type="match status" value="1"/>
</dbReference>
<keyword evidence="9" id="KW-1185">Reference proteome</keyword>
<protein>
    <recommendedName>
        <fullName evidence="7">Protein-L-isoaspartate O-methyltransferase</fullName>
        <ecNumber evidence="7">2.1.1.77</ecNumber>
    </recommendedName>
    <alternativeName>
        <fullName evidence="7">L-isoaspartyl protein carboxyl methyltransferase</fullName>
    </alternativeName>
    <alternativeName>
        <fullName evidence="7">Protein L-isoaspartyl methyltransferase</fullName>
    </alternativeName>
    <alternativeName>
        <fullName evidence="7">Protein-beta-aspartate methyltransferase</fullName>
        <shortName evidence="7">PIMT</shortName>
    </alternativeName>
</protein>
<evidence type="ECO:0000256" key="2">
    <source>
        <dbReference type="ARBA" id="ARBA00005369"/>
    </source>
</evidence>
<dbReference type="PANTHER" id="PTHR11579">
    <property type="entry name" value="PROTEIN-L-ISOASPARTATE O-METHYLTRANSFERASE"/>
    <property type="match status" value="1"/>
</dbReference>
<reference evidence="8 9" key="1">
    <citation type="submission" date="2011-06" db="EMBL/GenBank/DDBJ databases">
        <title>Genomic sequence of Methylobacter tundripaludum SV96.</title>
        <authorList>
            <consortium name="US DOE Joint Genome Institute"/>
            <person name="Lucas S."/>
            <person name="Han J."/>
            <person name="Lapidus A."/>
            <person name="Cheng J.-F."/>
            <person name="Goodwin L."/>
            <person name="Pitluck S."/>
            <person name="Held B."/>
            <person name="Detter J.C."/>
            <person name="Han C."/>
            <person name="Tapia R."/>
            <person name="Land M."/>
            <person name="Hauser L."/>
            <person name="Kyrpides N."/>
            <person name="Ivanova N."/>
            <person name="Ovchinnikova G."/>
            <person name="Pagani I."/>
            <person name="Klotz M.G."/>
            <person name="Dispirito A.A."/>
            <person name="Murrell J.C."/>
            <person name="Dunfield P."/>
            <person name="Kalyuzhnaya M.G."/>
            <person name="Svenning M."/>
            <person name="Trotsenko Y.A."/>
            <person name="Stein L.Y."/>
            <person name="Woyke T."/>
        </authorList>
    </citation>
    <scope>NUCLEOTIDE SEQUENCE [LARGE SCALE GENOMIC DNA]</scope>
    <source>
        <strain evidence="9">ATCC BAA-1195 / DSM 17260 / SV96</strain>
    </source>
</reference>
<dbReference type="GO" id="GO:0030091">
    <property type="term" value="P:protein repair"/>
    <property type="evidence" value="ECO:0007669"/>
    <property type="project" value="UniProtKB-UniRule"/>
</dbReference>
<proteinExistence type="inferred from homology"/>
<dbReference type="HAMAP" id="MF_00090">
    <property type="entry name" value="PIMT"/>
    <property type="match status" value="1"/>
</dbReference>
<evidence type="ECO:0000256" key="3">
    <source>
        <dbReference type="ARBA" id="ARBA00022490"/>
    </source>
</evidence>
<dbReference type="STRING" id="697282.Mettu_2589"/>
<dbReference type="PANTHER" id="PTHR11579:SF0">
    <property type="entry name" value="PROTEIN-L-ISOASPARTATE(D-ASPARTATE) O-METHYLTRANSFERASE"/>
    <property type="match status" value="1"/>
</dbReference>
<dbReference type="NCBIfam" id="TIGR00080">
    <property type="entry name" value="pimt"/>
    <property type="match status" value="1"/>
</dbReference>
<dbReference type="RefSeq" id="WP_006892030.1">
    <property type="nucleotide sequence ID" value="NZ_JH109152.1"/>
</dbReference>
<comment type="subcellular location">
    <subcellularLocation>
        <location evidence="1 7">Cytoplasm</location>
    </subcellularLocation>
</comment>
<evidence type="ECO:0000256" key="4">
    <source>
        <dbReference type="ARBA" id="ARBA00022603"/>
    </source>
</evidence>
<dbReference type="Proteomes" id="UP000004664">
    <property type="component" value="Unassembled WGS sequence"/>
</dbReference>
<dbReference type="CDD" id="cd02440">
    <property type="entry name" value="AdoMet_MTases"/>
    <property type="match status" value="1"/>
</dbReference>
<dbReference type="NCBIfam" id="NF001453">
    <property type="entry name" value="PRK00312.1"/>
    <property type="match status" value="1"/>
</dbReference>
<feature type="active site" evidence="7">
    <location>
        <position position="69"/>
    </location>
</feature>
<dbReference type="EMBL" id="JH109152">
    <property type="protein sequence ID" value="EGW23727.1"/>
    <property type="molecule type" value="Genomic_DNA"/>
</dbReference>
<keyword evidence="3 7" id="KW-0963">Cytoplasm</keyword>